<organism evidence="2 3">
    <name type="scientific">Bacillus bingmayongensis</name>
    <dbReference type="NCBI Taxonomy" id="1150157"/>
    <lineage>
        <taxon>Bacteria</taxon>
        <taxon>Bacillati</taxon>
        <taxon>Bacillota</taxon>
        <taxon>Bacilli</taxon>
        <taxon>Bacillales</taxon>
        <taxon>Bacillaceae</taxon>
        <taxon>Bacillus</taxon>
    </lineage>
</organism>
<comment type="caution">
    <text evidence="2">The sequence shown here is derived from an EMBL/GenBank/DDBJ whole genome shotgun (WGS) entry which is preliminary data.</text>
</comment>
<dbReference type="Proteomes" id="UP001291930">
    <property type="component" value="Unassembled WGS sequence"/>
</dbReference>
<feature type="non-terminal residue" evidence="2">
    <location>
        <position position="1"/>
    </location>
</feature>
<dbReference type="PANTHER" id="PTHR35789:SF1">
    <property type="entry name" value="SPORE GERMINATION PROTEIN B3"/>
    <property type="match status" value="1"/>
</dbReference>
<dbReference type="Gene3D" id="3.30.300.210">
    <property type="entry name" value="Nutrient germinant receptor protein C, domain 3"/>
    <property type="match status" value="1"/>
</dbReference>
<sequence>TNKFRVFLNEEELEGLIWINGKRKGGVVKGFDKKTGQPIIYEIKSIKSKITPHVKGNKISFDVNIESEGRVSENWMHSGRGFENEFLKRAEKAAEQEVKHLVHHVTEKIQKKYQVDVAGFGNRLRIEEPKVWEKVKKDWDQTFSRVPIKYHVNVTIQDYGASNFKK</sequence>
<dbReference type="InterPro" id="IPR038501">
    <property type="entry name" value="Spore_GerAC_C_sf"/>
</dbReference>
<evidence type="ECO:0000259" key="1">
    <source>
        <dbReference type="Pfam" id="PF05504"/>
    </source>
</evidence>
<protein>
    <submittedName>
        <fullName evidence="2">Ger(X)C family spore germination C-terminal domain-containing protein</fullName>
    </submittedName>
</protein>
<dbReference type="Pfam" id="PF05504">
    <property type="entry name" value="Spore_GerAC"/>
    <property type="match status" value="1"/>
</dbReference>
<dbReference type="EMBL" id="JAXOVW010000131">
    <property type="protein sequence ID" value="MDZ5610291.1"/>
    <property type="molecule type" value="Genomic_DNA"/>
</dbReference>
<accession>A0ABU5K3H1</accession>
<keyword evidence="3" id="KW-1185">Reference proteome</keyword>
<feature type="domain" description="Spore germination GerAC-like C-terminal" evidence="1">
    <location>
        <begin position="3"/>
        <end position="160"/>
    </location>
</feature>
<proteinExistence type="predicted"/>
<gene>
    <name evidence="2" type="ORF">U2I54_25495</name>
</gene>
<dbReference type="InterPro" id="IPR046953">
    <property type="entry name" value="Spore_GerAC-like_C"/>
</dbReference>
<evidence type="ECO:0000313" key="2">
    <source>
        <dbReference type="EMBL" id="MDZ5610291.1"/>
    </source>
</evidence>
<dbReference type="InterPro" id="IPR008844">
    <property type="entry name" value="Spore_GerAC-like"/>
</dbReference>
<reference evidence="3" key="1">
    <citation type="submission" date="2023-11" db="EMBL/GenBank/DDBJ databases">
        <title>Genome Sequence of Bacillus pseudomycoides stain BUPM19.</title>
        <authorList>
            <person name="Farhat A."/>
        </authorList>
    </citation>
    <scope>NUCLEOTIDE SEQUENCE [LARGE SCALE GENOMIC DNA]</scope>
    <source>
        <strain evidence="3">BUPM19</strain>
    </source>
</reference>
<dbReference type="PANTHER" id="PTHR35789">
    <property type="entry name" value="SPORE GERMINATION PROTEIN B3"/>
    <property type="match status" value="1"/>
</dbReference>
<evidence type="ECO:0000313" key="3">
    <source>
        <dbReference type="Proteomes" id="UP001291930"/>
    </source>
</evidence>
<dbReference type="RefSeq" id="WP_374219533.1">
    <property type="nucleotide sequence ID" value="NZ_JAXOVW010000131.1"/>
</dbReference>
<name>A0ABU5K3H1_9BACI</name>